<keyword evidence="6" id="KW-0804">Transcription</keyword>
<feature type="region of interest" description="Disordered" evidence="8">
    <location>
        <begin position="1"/>
        <end position="43"/>
    </location>
</feature>
<comment type="subcellular location">
    <subcellularLocation>
        <location evidence="1">Nucleus</location>
    </subcellularLocation>
</comment>
<evidence type="ECO:0000256" key="7">
    <source>
        <dbReference type="ARBA" id="ARBA00023242"/>
    </source>
</evidence>
<evidence type="ECO:0000256" key="5">
    <source>
        <dbReference type="ARBA" id="ARBA00023125"/>
    </source>
</evidence>
<evidence type="ECO:0000256" key="1">
    <source>
        <dbReference type="ARBA" id="ARBA00004123"/>
    </source>
</evidence>
<gene>
    <name evidence="11" type="ORF">HGM15179_021839</name>
</gene>
<dbReference type="InterPro" id="IPR009057">
    <property type="entry name" value="Homeodomain-like_sf"/>
</dbReference>
<keyword evidence="4" id="KW-0805">Transcription regulation</keyword>
<evidence type="ECO:0000256" key="2">
    <source>
        <dbReference type="ARBA" id="ARBA00022553"/>
    </source>
</evidence>
<evidence type="ECO:0000256" key="8">
    <source>
        <dbReference type="SAM" id="MobiDB-lite"/>
    </source>
</evidence>
<feature type="non-terminal residue" evidence="11">
    <location>
        <position position="192"/>
    </location>
</feature>
<dbReference type="GO" id="GO:0006357">
    <property type="term" value="P:regulation of transcription by RNA polymerase II"/>
    <property type="evidence" value="ECO:0007669"/>
    <property type="project" value="TreeGrafter"/>
</dbReference>
<comment type="caution">
    <text evidence="11">The sequence shown here is derived from an EMBL/GenBank/DDBJ whole genome shotgun (WGS) entry which is preliminary data.</text>
</comment>
<accession>A0A8K1D4B4</accession>
<keyword evidence="5" id="KW-0238">DNA-binding</keyword>
<dbReference type="SMART" id="SM01189">
    <property type="entry name" value="ELM2"/>
    <property type="match status" value="1"/>
</dbReference>
<dbReference type="InterPro" id="IPR001005">
    <property type="entry name" value="SANT/Myb"/>
</dbReference>
<dbReference type="SMART" id="SM00717">
    <property type="entry name" value="SANT"/>
    <property type="match status" value="1"/>
</dbReference>
<sequence length="192" mass="21692">HINVGSDFQAELPELQSRPPSEDEEPASLVWKPWEEDDSDMEKPDKVRELLDMASSRGIPGAQAQLELALHCLHQARGSVPEALEMFLSGGPPTPQGHPLADYHYSGCDRWTPEEKESFQKAFHTYGKDFHLIQKQIQTKTVAQCVEYYYSWKKQQKPASTPAAQVTKSRHASRVRKLGEGHKTCWPALPDT</sequence>
<dbReference type="InterPro" id="IPR017884">
    <property type="entry name" value="SANT_dom"/>
</dbReference>
<evidence type="ECO:0000313" key="12">
    <source>
        <dbReference type="Proteomes" id="UP000796761"/>
    </source>
</evidence>
<dbReference type="PROSITE" id="PS51156">
    <property type="entry name" value="ELM2"/>
    <property type="match status" value="1"/>
</dbReference>
<dbReference type="SUPFAM" id="SSF46689">
    <property type="entry name" value="Homeodomain-like"/>
    <property type="match status" value="1"/>
</dbReference>
<dbReference type="PANTHER" id="PTHR16089:SF23">
    <property type="entry name" value="ZINC FINGER PROTEIN 541"/>
    <property type="match status" value="1"/>
</dbReference>
<dbReference type="InterPro" id="IPR051066">
    <property type="entry name" value="Trans_reg/Corepressor"/>
</dbReference>
<dbReference type="GO" id="GO:0000118">
    <property type="term" value="C:histone deacetylase complex"/>
    <property type="evidence" value="ECO:0007669"/>
    <property type="project" value="TreeGrafter"/>
</dbReference>
<evidence type="ECO:0000256" key="3">
    <source>
        <dbReference type="ARBA" id="ARBA00022990"/>
    </source>
</evidence>
<keyword evidence="3" id="KW-0007">Acetylation</keyword>
<organism evidence="11 12">
    <name type="scientific">Zosterops borbonicus</name>
    <dbReference type="NCBI Taxonomy" id="364589"/>
    <lineage>
        <taxon>Eukaryota</taxon>
        <taxon>Metazoa</taxon>
        <taxon>Chordata</taxon>
        <taxon>Craniata</taxon>
        <taxon>Vertebrata</taxon>
        <taxon>Euteleostomi</taxon>
        <taxon>Archelosauria</taxon>
        <taxon>Archosauria</taxon>
        <taxon>Dinosauria</taxon>
        <taxon>Saurischia</taxon>
        <taxon>Theropoda</taxon>
        <taxon>Coelurosauria</taxon>
        <taxon>Aves</taxon>
        <taxon>Neognathae</taxon>
        <taxon>Neoaves</taxon>
        <taxon>Telluraves</taxon>
        <taxon>Australaves</taxon>
        <taxon>Passeriformes</taxon>
        <taxon>Sylvioidea</taxon>
        <taxon>Zosteropidae</taxon>
        <taxon>Zosterops</taxon>
    </lineage>
</organism>
<evidence type="ECO:0000259" key="10">
    <source>
        <dbReference type="PROSITE" id="PS51293"/>
    </source>
</evidence>
<proteinExistence type="predicted"/>
<dbReference type="GO" id="GO:0005667">
    <property type="term" value="C:transcription regulator complex"/>
    <property type="evidence" value="ECO:0007669"/>
    <property type="project" value="TreeGrafter"/>
</dbReference>
<feature type="domain" description="ELM2" evidence="9">
    <location>
        <begin position="1"/>
        <end position="91"/>
    </location>
</feature>
<feature type="domain" description="SANT" evidence="10">
    <location>
        <begin position="106"/>
        <end position="157"/>
    </location>
</feature>
<dbReference type="EMBL" id="SWJQ01005253">
    <property type="protein sequence ID" value="TRZ05268.1"/>
    <property type="molecule type" value="Genomic_DNA"/>
</dbReference>
<dbReference type="GO" id="GO:0003714">
    <property type="term" value="F:transcription corepressor activity"/>
    <property type="evidence" value="ECO:0007669"/>
    <property type="project" value="TreeGrafter"/>
</dbReference>
<dbReference type="InterPro" id="IPR000949">
    <property type="entry name" value="ELM2_dom"/>
</dbReference>
<dbReference type="Pfam" id="PF01448">
    <property type="entry name" value="ELM2"/>
    <property type="match status" value="1"/>
</dbReference>
<dbReference type="Proteomes" id="UP000796761">
    <property type="component" value="Unassembled WGS sequence"/>
</dbReference>
<dbReference type="AlphaFoldDB" id="A0A8K1D4B4"/>
<keyword evidence="7" id="KW-0539">Nucleus</keyword>
<dbReference type="PANTHER" id="PTHR16089">
    <property type="entry name" value="REST COREPRESSOR COREST PROTEIN-RELATED"/>
    <property type="match status" value="1"/>
</dbReference>
<dbReference type="OrthoDB" id="10258692at2759"/>
<keyword evidence="2" id="KW-0597">Phosphoprotein</keyword>
<keyword evidence="12" id="KW-1185">Reference proteome</keyword>
<dbReference type="Gene3D" id="1.10.10.60">
    <property type="entry name" value="Homeodomain-like"/>
    <property type="match status" value="1"/>
</dbReference>
<feature type="non-terminal residue" evidence="11">
    <location>
        <position position="1"/>
    </location>
</feature>
<protein>
    <recommendedName>
        <fullName evidence="13">Zinc finger protein 541</fullName>
    </recommendedName>
</protein>
<name>A0A8K1D4B4_9PASS</name>
<dbReference type="FunFam" id="1.10.10.60:FF:000086">
    <property type="entry name" value="transcriptional-regulating factor 1 isoform X1"/>
    <property type="match status" value="1"/>
</dbReference>
<evidence type="ECO:0000313" key="11">
    <source>
        <dbReference type="EMBL" id="TRZ05268.1"/>
    </source>
</evidence>
<dbReference type="PROSITE" id="PS51293">
    <property type="entry name" value="SANT"/>
    <property type="match status" value="1"/>
</dbReference>
<evidence type="ECO:0008006" key="13">
    <source>
        <dbReference type="Google" id="ProtNLM"/>
    </source>
</evidence>
<evidence type="ECO:0000259" key="9">
    <source>
        <dbReference type="PROSITE" id="PS51156"/>
    </source>
</evidence>
<evidence type="ECO:0000256" key="4">
    <source>
        <dbReference type="ARBA" id="ARBA00023015"/>
    </source>
</evidence>
<evidence type="ECO:0000256" key="6">
    <source>
        <dbReference type="ARBA" id="ARBA00023163"/>
    </source>
</evidence>
<dbReference type="Pfam" id="PF00249">
    <property type="entry name" value="Myb_DNA-binding"/>
    <property type="match status" value="1"/>
</dbReference>
<dbReference type="GO" id="GO:0003677">
    <property type="term" value="F:DNA binding"/>
    <property type="evidence" value="ECO:0007669"/>
    <property type="project" value="UniProtKB-KW"/>
</dbReference>
<reference evidence="11" key="1">
    <citation type="submission" date="2019-04" db="EMBL/GenBank/DDBJ databases">
        <title>Genome assembly of Zosterops borbonicus 15179.</title>
        <authorList>
            <person name="Leroy T."/>
            <person name="Anselmetti Y."/>
            <person name="Tilak M.-K."/>
            <person name="Nabholz B."/>
        </authorList>
    </citation>
    <scope>NUCLEOTIDE SEQUENCE</scope>
    <source>
        <strain evidence="11">HGM_15179</strain>
        <tissue evidence="11">Muscle</tissue>
    </source>
</reference>